<keyword evidence="2" id="KW-1185">Reference proteome</keyword>
<dbReference type="PANTHER" id="PTHR31286:SF179">
    <property type="entry name" value="RNASE H TYPE-1 DOMAIN-CONTAINING PROTEIN"/>
    <property type="match status" value="1"/>
</dbReference>
<dbReference type="EMBL" id="NQVE01000003">
    <property type="protein sequence ID" value="RAL55041.1"/>
    <property type="molecule type" value="Genomic_DNA"/>
</dbReference>
<accession>A0A328EF78</accession>
<dbReference type="PANTHER" id="PTHR31286">
    <property type="entry name" value="GLYCINE-RICH CELL WALL STRUCTURAL PROTEIN 1.8-LIKE"/>
    <property type="match status" value="1"/>
</dbReference>
<comment type="caution">
    <text evidence="1">The sequence shown here is derived from an EMBL/GenBank/DDBJ whole genome shotgun (WGS) entry which is preliminary data.</text>
</comment>
<reference evidence="1 2" key="1">
    <citation type="submission" date="2018-06" db="EMBL/GenBank/DDBJ databases">
        <title>The Genome of Cuscuta australis (Dodder) Provides Insight into the Evolution of Plant Parasitism.</title>
        <authorList>
            <person name="Liu H."/>
        </authorList>
    </citation>
    <scope>NUCLEOTIDE SEQUENCE [LARGE SCALE GENOMIC DNA]</scope>
    <source>
        <strain evidence="2">cv. Yunnan</strain>
        <tissue evidence="1">Vines</tissue>
    </source>
</reference>
<name>A0A328EF78_9ASTE</name>
<dbReference type="AlphaFoldDB" id="A0A328EF78"/>
<protein>
    <submittedName>
        <fullName evidence="1">Uncharacterized protein</fullName>
    </submittedName>
</protein>
<organism evidence="1 2">
    <name type="scientific">Cuscuta australis</name>
    <dbReference type="NCBI Taxonomy" id="267555"/>
    <lineage>
        <taxon>Eukaryota</taxon>
        <taxon>Viridiplantae</taxon>
        <taxon>Streptophyta</taxon>
        <taxon>Embryophyta</taxon>
        <taxon>Tracheophyta</taxon>
        <taxon>Spermatophyta</taxon>
        <taxon>Magnoliopsida</taxon>
        <taxon>eudicotyledons</taxon>
        <taxon>Gunneridae</taxon>
        <taxon>Pentapetalae</taxon>
        <taxon>asterids</taxon>
        <taxon>lamiids</taxon>
        <taxon>Solanales</taxon>
        <taxon>Convolvulaceae</taxon>
        <taxon>Cuscuteae</taxon>
        <taxon>Cuscuta</taxon>
        <taxon>Cuscuta subgen. Grammica</taxon>
        <taxon>Cuscuta sect. Cleistogrammica</taxon>
    </lineage>
</organism>
<dbReference type="InterPro" id="IPR040256">
    <property type="entry name" value="At4g02000-like"/>
</dbReference>
<evidence type="ECO:0000313" key="2">
    <source>
        <dbReference type="Proteomes" id="UP000249390"/>
    </source>
</evidence>
<dbReference type="Proteomes" id="UP000249390">
    <property type="component" value="Unassembled WGS sequence"/>
</dbReference>
<gene>
    <name evidence="1" type="ORF">DM860_018103</name>
</gene>
<proteinExistence type="predicted"/>
<sequence length="85" mass="9399">MNVCRWTCDFDPSIDSPLALVWIGVEGLPLHLFEPNALFSIANLVGLPLQMDSATVNLTRPSVARVCVELDLTKDMPKPVWIHLG</sequence>
<evidence type="ECO:0000313" key="1">
    <source>
        <dbReference type="EMBL" id="RAL55041.1"/>
    </source>
</evidence>